<feature type="signal peptide" evidence="1">
    <location>
        <begin position="1"/>
        <end position="19"/>
    </location>
</feature>
<keyword evidence="3" id="KW-1185">Reference proteome</keyword>
<evidence type="ECO:0000313" key="2">
    <source>
        <dbReference type="EMBL" id="OIN56781.1"/>
    </source>
</evidence>
<gene>
    <name evidence="2" type="ORF">BLX24_22665</name>
</gene>
<dbReference type="NCBIfam" id="NF041518">
    <property type="entry name" value="choice_anch_Q"/>
    <property type="match status" value="1"/>
</dbReference>
<dbReference type="InterPro" id="IPR011050">
    <property type="entry name" value="Pectin_lyase_fold/virulence"/>
</dbReference>
<dbReference type="PANTHER" id="PTHR11319:SF35">
    <property type="entry name" value="OUTER MEMBRANE PROTEIN PMPC-RELATED"/>
    <property type="match status" value="1"/>
</dbReference>
<dbReference type="PANTHER" id="PTHR11319">
    <property type="entry name" value="G PROTEIN-COUPLED RECEPTOR-RELATED"/>
    <property type="match status" value="1"/>
</dbReference>
<evidence type="ECO:0008006" key="4">
    <source>
        <dbReference type="Google" id="ProtNLM"/>
    </source>
</evidence>
<organism evidence="2 3">
    <name type="scientific">Arsenicibacter rosenii</name>
    <dbReference type="NCBI Taxonomy" id="1750698"/>
    <lineage>
        <taxon>Bacteria</taxon>
        <taxon>Pseudomonadati</taxon>
        <taxon>Bacteroidota</taxon>
        <taxon>Cytophagia</taxon>
        <taxon>Cytophagales</taxon>
        <taxon>Spirosomataceae</taxon>
        <taxon>Arsenicibacter</taxon>
    </lineage>
</organism>
<dbReference type="InterPro" id="IPR059226">
    <property type="entry name" value="Choice_anch_Q_dom"/>
</dbReference>
<evidence type="ECO:0000313" key="3">
    <source>
        <dbReference type="Proteomes" id="UP000181790"/>
    </source>
</evidence>
<sequence length="790" mass="78241">MKQHVYLLSFLLLSFVASAQTTYVVSSAADSGPNTLREAISRINSGTDAAPYTVTFSTAGPVTLTAALPAITRSCTITGFSTLTPATATGGTTIERSGSAGNFSVLSFNGTGITVYLQDLLLQGGAAGSGEGGALYVNAGGGNVTINRCLIRNSTAISGGGARVISGTLTLSDCQFANNTATNTSGSGVFGGALGINCSTFTANRCTFTGNSARFGGVLDSFATNATMANCTFTGNSATSVANCIYLNPGTAMDVIHCSFIRNLGRDMVLDLDGGSARMLNCLLLGNQNRNLFTIGQKPTTLGGNVSDNADDSRTLTDPTDKTGLRLFAGPLQQNNGGLVATCSIGDCSPAKDAGVTSSTAVTIPTTDANNKPRTGAPDAGAFEVQVPTSVSLTAGNSGTITCVNQVLTSSLSGGTSGTYVFAGPGLSTTTTSTTAIASQAGTYTVTVTSAEGCTASATTSVFADTASPGISLSVSNSGIITCSTQAVTLTAGSPTAGSSFSFTSPGGAVQTTNLLTVNTTGIYSVTATNPQNGCVSSTTATVTSSTEVPGVSLTATNGGVLVCGTQTLTLTAGSQTNGVSYSFTGTNPFTTSGNSIIVAAPGQYSVSALNPANGCFSTTSLTVSENLIPPGPVSIDKSGAIGCGPNSVTLSASATGAVSYTLLPANQSSASGQFVVTSTGSYTVIAANGTGAGCQSSGTTTVNQGVGAVAGPMSLSGQPNAANPGRLSATGTGVRFVFTGPNGYVFSAVYRSSGTYNVIANGIIAPGVYTLTVYGTEGCPPATSSITVQ</sequence>
<dbReference type="AlphaFoldDB" id="A0A1S2VDE6"/>
<dbReference type="OrthoDB" id="904877at2"/>
<name>A0A1S2VDE6_9BACT</name>
<keyword evidence="1" id="KW-0732">Signal</keyword>
<proteinExistence type="predicted"/>
<protein>
    <recommendedName>
        <fullName evidence="4">Right handed beta helix domain-containing protein</fullName>
    </recommendedName>
</protein>
<dbReference type="SUPFAM" id="SSF51126">
    <property type="entry name" value="Pectin lyase-like"/>
    <property type="match status" value="1"/>
</dbReference>
<accession>A0A1S2VDE6</accession>
<dbReference type="Proteomes" id="UP000181790">
    <property type="component" value="Unassembled WGS sequence"/>
</dbReference>
<evidence type="ECO:0000256" key="1">
    <source>
        <dbReference type="SAM" id="SignalP"/>
    </source>
</evidence>
<comment type="caution">
    <text evidence="2">The sequence shown here is derived from an EMBL/GenBank/DDBJ whole genome shotgun (WGS) entry which is preliminary data.</text>
</comment>
<dbReference type="RefSeq" id="WP_071505507.1">
    <property type="nucleotide sequence ID" value="NZ_MORL01000018.1"/>
</dbReference>
<feature type="chain" id="PRO_5010320594" description="Right handed beta helix domain-containing protein" evidence="1">
    <location>
        <begin position="20"/>
        <end position="790"/>
    </location>
</feature>
<reference evidence="2 3" key="1">
    <citation type="submission" date="2016-10" db="EMBL/GenBank/DDBJ databases">
        <title>Arsenicibacter rosenii gen. nov., sp. nov., an efficient arsenic-methylating bacterium isolated from an arsenic-contaminated paddy soil.</title>
        <authorList>
            <person name="Huang K."/>
        </authorList>
    </citation>
    <scope>NUCLEOTIDE SEQUENCE [LARGE SCALE GENOMIC DNA]</scope>
    <source>
        <strain evidence="2 3">SM-1</strain>
    </source>
</reference>
<dbReference type="EMBL" id="MORL01000018">
    <property type="protein sequence ID" value="OIN56781.1"/>
    <property type="molecule type" value="Genomic_DNA"/>
</dbReference>